<name>A0A0D2D872_9EURO</name>
<sequence length="328" mass="37120">MNRSLSHILPQSLGLALPRAMEEYFSRSLVPTGRFAEISIMVCLRRLRLATASLRLVPCFDGQDKFILDTRKQREAWMLEQREKLARLVLDASPLPLETKRQILRYLEPLNPRTGYGHYLQLDEVYLPFPMVDKQPAGPSAHGTKAEKRSTHDFVVWNLALRCFPTFEQTSGRKLARCYPLRSINAERTPVPVSWRYNLEHILKIRCGEGNRLDEVGLGSAIPMILTSCEAEEERKKHLFYDDPNDEDESKERLTSGGIGGLFHAMICGKSLLGHWRSSNMEGMTTCEASWMLGRTTSEENSAKASFASLSLSGRLCSVCGSFTIPFF</sequence>
<dbReference type="VEuPathDB" id="FungiDB:PV06_09116"/>
<dbReference type="Proteomes" id="UP000053342">
    <property type="component" value="Unassembled WGS sequence"/>
</dbReference>
<reference evidence="1 2" key="1">
    <citation type="submission" date="2015-01" db="EMBL/GenBank/DDBJ databases">
        <title>The Genome Sequence of Exophiala oligosperma CBS72588.</title>
        <authorList>
            <consortium name="The Broad Institute Genomics Platform"/>
            <person name="Cuomo C."/>
            <person name="de Hoog S."/>
            <person name="Gorbushina A."/>
            <person name="Stielow B."/>
            <person name="Teixiera M."/>
            <person name="Abouelleil A."/>
            <person name="Chapman S.B."/>
            <person name="Priest M."/>
            <person name="Young S.K."/>
            <person name="Wortman J."/>
            <person name="Nusbaum C."/>
            <person name="Birren B."/>
        </authorList>
    </citation>
    <scope>NUCLEOTIDE SEQUENCE [LARGE SCALE GENOMIC DNA]</scope>
    <source>
        <strain evidence="1 2">CBS 72588</strain>
    </source>
</reference>
<keyword evidence="2" id="KW-1185">Reference proteome</keyword>
<evidence type="ECO:0000313" key="2">
    <source>
        <dbReference type="Proteomes" id="UP000053342"/>
    </source>
</evidence>
<accession>A0A0D2D872</accession>
<dbReference type="AlphaFoldDB" id="A0A0D2D872"/>
<proteinExistence type="predicted"/>
<dbReference type="HOGENOM" id="CLU_847392_0_0_1"/>
<dbReference type="GeneID" id="27361190"/>
<evidence type="ECO:0000313" key="1">
    <source>
        <dbReference type="EMBL" id="KIW39338.1"/>
    </source>
</evidence>
<gene>
    <name evidence="1" type="ORF">PV06_09116</name>
</gene>
<organism evidence="1 2">
    <name type="scientific">Exophiala oligosperma</name>
    <dbReference type="NCBI Taxonomy" id="215243"/>
    <lineage>
        <taxon>Eukaryota</taxon>
        <taxon>Fungi</taxon>
        <taxon>Dikarya</taxon>
        <taxon>Ascomycota</taxon>
        <taxon>Pezizomycotina</taxon>
        <taxon>Eurotiomycetes</taxon>
        <taxon>Chaetothyriomycetidae</taxon>
        <taxon>Chaetothyriales</taxon>
        <taxon>Herpotrichiellaceae</taxon>
        <taxon>Exophiala</taxon>
    </lineage>
</organism>
<protein>
    <submittedName>
        <fullName evidence="1">Uncharacterized protein</fullName>
    </submittedName>
</protein>
<dbReference type="RefSeq" id="XP_016259554.1">
    <property type="nucleotide sequence ID" value="XM_016410532.1"/>
</dbReference>
<dbReference type="EMBL" id="KN847340">
    <property type="protein sequence ID" value="KIW39338.1"/>
    <property type="molecule type" value="Genomic_DNA"/>
</dbReference>